<dbReference type="GO" id="GO:0016020">
    <property type="term" value="C:membrane"/>
    <property type="evidence" value="ECO:0007669"/>
    <property type="project" value="UniProtKB-SubCell"/>
</dbReference>
<dbReference type="PROSITE" id="PS50275">
    <property type="entry name" value="SAC"/>
    <property type="match status" value="1"/>
</dbReference>
<evidence type="ECO:0000256" key="8">
    <source>
        <dbReference type="SAM" id="Phobius"/>
    </source>
</evidence>
<dbReference type="GO" id="GO:0043813">
    <property type="term" value="F:phosphatidylinositol-3,5-bisphosphate 5-phosphatase activity"/>
    <property type="evidence" value="ECO:0007669"/>
    <property type="project" value="InterPro"/>
</dbReference>
<feature type="compositionally biased region" description="Polar residues" evidence="7">
    <location>
        <begin position="2223"/>
        <end position="2235"/>
    </location>
</feature>
<comment type="caution">
    <text evidence="10">The sequence shown here is derived from an EMBL/GenBank/DDBJ whole genome shotgun (WGS) entry which is preliminary data.</text>
</comment>
<keyword evidence="5 8" id="KW-1133">Transmembrane helix</keyword>
<dbReference type="PANTHER" id="PTHR45738">
    <property type="entry name" value="POLYPHOSPHOINOSITIDE PHOSPHATASE"/>
    <property type="match status" value="1"/>
</dbReference>
<dbReference type="GO" id="GO:1902600">
    <property type="term" value="P:proton transmembrane transport"/>
    <property type="evidence" value="ECO:0007669"/>
    <property type="project" value="InterPro"/>
</dbReference>
<dbReference type="GO" id="GO:0046856">
    <property type="term" value="P:phosphatidylinositol dephosphorylation"/>
    <property type="evidence" value="ECO:0007669"/>
    <property type="project" value="InterPro"/>
</dbReference>
<evidence type="ECO:0000256" key="1">
    <source>
        <dbReference type="ARBA" id="ARBA00004141"/>
    </source>
</evidence>
<feature type="compositionally biased region" description="Basic and acidic residues" evidence="7">
    <location>
        <begin position="926"/>
        <end position="944"/>
    </location>
</feature>
<feature type="transmembrane region" description="Helical" evidence="8">
    <location>
        <begin position="186"/>
        <end position="210"/>
    </location>
</feature>
<feature type="region of interest" description="Disordered" evidence="7">
    <location>
        <begin position="1152"/>
        <end position="1198"/>
    </location>
</feature>
<proteinExistence type="predicted"/>
<dbReference type="PANTHER" id="PTHR45738:SF5">
    <property type="entry name" value="POLYPHOSPHOINOSITIDE PHOSPHATASE"/>
    <property type="match status" value="1"/>
</dbReference>
<dbReference type="InterPro" id="IPR002013">
    <property type="entry name" value="SAC_dom"/>
</dbReference>
<evidence type="ECO:0000313" key="10">
    <source>
        <dbReference type="EMBL" id="KAF9333401.1"/>
    </source>
</evidence>
<feature type="region of interest" description="Disordered" evidence="7">
    <location>
        <begin position="1695"/>
        <end position="1773"/>
    </location>
</feature>
<feature type="transmembrane region" description="Helical" evidence="8">
    <location>
        <begin position="257"/>
        <end position="290"/>
    </location>
</feature>
<feature type="compositionally biased region" description="Gly residues" evidence="7">
    <location>
        <begin position="822"/>
        <end position="832"/>
    </location>
</feature>
<reference evidence="10" key="1">
    <citation type="journal article" date="2020" name="Fungal Divers.">
        <title>Resolving the Mortierellaceae phylogeny through synthesis of multi-gene phylogenetics and phylogenomics.</title>
        <authorList>
            <person name="Vandepol N."/>
            <person name="Liber J."/>
            <person name="Desiro A."/>
            <person name="Na H."/>
            <person name="Kennedy M."/>
            <person name="Barry K."/>
            <person name="Grigoriev I.V."/>
            <person name="Miller A.N."/>
            <person name="O'Donnell K."/>
            <person name="Stajich J.E."/>
            <person name="Bonito G."/>
        </authorList>
    </citation>
    <scope>NUCLEOTIDE SEQUENCE</scope>
    <source>
        <strain evidence="10">NVP1</strain>
    </source>
</reference>
<feature type="transmembrane region" description="Helical" evidence="8">
    <location>
        <begin position="23"/>
        <end position="44"/>
    </location>
</feature>
<dbReference type="InterPro" id="IPR038770">
    <property type="entry name" value="Na+/solute_symporter_sf"/>
</dbReference>
<feature type="compositionally biased region" description="Acidic residues" evidence="7">
    <location>
        <begin position="1187"/>
        <end position="1198"/>
    </location>
</feature>
<dbReference type="CDD" id="cd06174">
    <property type="entry name" value="MFS"/>
    <property type="match status" value="1"/>
</dbReference>
<dbReference type="InterPro" id="IPR043573">
    <property type="entry name" value="Fig4-like"/>
</dbReference>
<keyword evidence="4" id="KW-0378">Hydrolase</keyword>
<feature type="compositionally biased region" description="Low complexity" evidence="7">
    <location>
        <begin position="1158"/>
        <end position="1186"/>
    </location>
</feature>
<comment type="subcellular location">
    <subcellularLocation>
        <location evidence="2">Endomembrane system</location>
    </subcellularLocation>
    <subcellularLocation>
        <location evidence="1">Membrane</location>
        <topology evidence="1">Multi-pass membrane protein</topology>
    </subcellularLocation>
</comment>
<feature type="compositionally biased region" description="Basic residues" evidence="7">
    <location>
        <begin position="1818"/>
        <end position="1830"/>
    </location>
</feature>
<feature type="transmembrane region" description="Helical" evidence="8">
    <location>
        <begin position="151"/>
        <end position="174"/>
    </location>
</feature>
<evidence type="ECO:0000256" key="4">
    <source>
        <dbReference type="ARBA" id="ARBA00022801"/>
    </source>
</evidence>
<feature type="compositionally biased region" description="Low complexity" evidence="7">
    <location>
        <begin position="2239"/>
        <end position="2248"/>
    </location>
</feature>
<feature type="compositionally biased region" description="Low complexity" evidence="7">
    <location>
        <begin position="2189"/>
        <end position="2200"/>
    </location>
</feature>
<feature type="transmembrane region" description="Helical" evidence="8">
    <location>
        <begin position="310"/>
        <end position="328"/>
    </location>
</feature>
<dbReference type="InterPro" id="IPR006153">
    <property type="entry name" value="Cation/H_exchanger_TM"/>
</dbReference>
<organism evidence="10 11">
    <name type="scientific">Podila minutissima</name>
    <dbReference type="NCBI Taxonomy" id="64525"/>
    <lineage>
        <taxon>Eukaryota</taxon>
        <taxon>Fungi</taxon>
        <taxon>Fungi incertae sedis</taxon>
        <taxon>Mucoromycota</taxon>
        <taxon>Mortierellomycotina</taxon>
        <taxon>Mortierellomycetes</taxon>
        <taxon>Mortierellales</taxon>
        <taxon>Mortierellaceae</taxon>
        <taxon>Podila</taxon>
    </lineage>
</organism>
<feature type="compositionally biased region" description="Low complexity" evidence="7">
    <location>
        <begin position="1696"/>
        <end position="1710"/>
    </location>
</feature>
<feature type="transmembrane region" description="Helical" evidence="8">
    <location>
        <begin position="56"/>
        <end position="79"/>
    </location>
</feature>
<feature type="region of interest" description="Disordered" evidence="7">
    <location>
        <begin position="2494"/>
        <end position="2515"/>
    </location>
</feature>
<sequence>MGSSSGSVVTGLNPTEVNDKNPFPLFVIQAVVIIGLCYVLHLFLRKLKQPRVISEVIAGIILGPSVMGRIPGFTSTIFHSESLPFLNLVSNIGLVFFLFLVGLELDPALVVKRAKFALGISFAGMVLPLGVGAAVSYVLYEELGPNTTVGFGQFLLFCGVAMSITAFPVLARILAEQKLLTTKVGFLTICAGAVGDIVAWILLALVVSIINSASKITPLYVVLLSVAWILILVFAIRPLFSFMIRRTKSQDEPSQTMMAFTMVVVLLSAFVTDIIGVHAIFGSFLVGLIIPNDTGFADGVTKRIEDLVSVIFLPIYFALSGLKTQVGLLDNGKTWGLVILVTFVACFGKIVGCTSAARIQGMEWRESLAIGVLMNCKGLIELIVLNIGYDAGVINARVFVIMVAMCLITTCMTTPLVSWIYPPHYQRASALRALAKVKGLTGDIERAEANANAGKTKKGVMLCLDKIQNLPAMMTFLGILHFNTPEPQATETGHLAIPSFMDPHKTPAATEGPSLIALRLLHLTERSSSVLMAATERAEVLRRDSLMVVFQAFAKLNGISVQPRMTLSMDPDDFAQSIYDEAVESGADTIIFPWNSTSLPDPPSAHTDDATHEVVLSKPLVTSNTQVVSRLLNTTANTGLTTALFIDREFGGAGHFANVMVLLYGSIDDEEAVKLASTMSHNQLCNVILVRIKSVGPKSTAGSPDEIRPEVNGDNHSIYSEAAEEVAELPQDDETLLLEYFPHRVSAHGNKRHSLNGKKSFTDAGTEIGEKVFMNEVPSVQDAIGLSKALLGPRDLLVLGRGPAAKMSSWYSGGLGHAAEPSGGGTGHGYGAHSGTATPMHQIDNPLSGPASGEGLRSRHLRSQPSSRDIHHSTLTVASVLGPAAQSFLSNEVPSCLLVVQSGKKHSSAGIMLSRVASIVGNTSFKHEREASGRSENEKQRECEVDNMPVPGQTLPMPAEFSEFAFPSPPTRPGHIVLNRFFLYETKTRFFIVGTNAPAGTRFRVLKIDRTTAPDELNITEDEAVYSKSEVDDLLEMIANGNKSTGGMREIAKFYGIVGFVRFTEGYYLTIITRRSSVALIGGHYIFHIDATSTISIHSSTTPTSKLDKNSDEARYLQMYQMVDLTKNFYFSYSYDITRTLQANMTRLRTFPSTPVKSSPAMSSSTWPSAVTNPSLSSTTVAASTEVDAEADEEADLDASELESGRNKMFVWNQYLLENGFGEHSAINNQWALPIMYGFVDQSKLSILGRNVFVTLIARRSRLFAGARFLKRGVNDRDGTNMSPKPPIELNVVDPYFTAAALHFDDMFKRYGAPCIVLNLIKAKEKTARESILLKEFTECIDYLNQFLPEDKKIQHIKWDMSRASKSPNENVISVLEIIAEKTFAQTGFFHTGYNQQHKSTKDDQSGNVIYGSGLQNGVVRTNCIDCLDRTNAAQFIIAKCALGHQLFSLGLISEPIVPFDCDVVNMLTEMYHDHGDTIALQYGGSHLVNTMETYRKINQWTSHSRDMLESIRRFYSNSFVDAEKQDAMNLFLGNYVVHKGQPALWELPGDYHLHNITDPELKKIRKSYTKWFTPDAILPQAELIRKRLQEYEELEQRQFLLHDAGYDEYEGDGRYGGDDGDDDESRTFAEGIPHHDSNDHDSGTRRSSGQHDPSLRHFDRRVVGDHIEHLRSDDEDEYGSTGHPTPFAKAGRVQSIDSIHSAHSSASLSEQGHRKSSIASSSMQSSMNSFHTHRTQNSNTSPSPGGDATSLLPKEANTEVKSTKSRQTSSVDESLLDFKDRIVAPLSPVTNSESQDARKTSLVPASSSSSISSSIRKYPHHRKLHHRSSRSSTTTTSSLGGGQPRSSVHFSKAHDFFADSWDACEVGEDGAGKNTPWDEYWDEYYRPKVQTSFQRLVKKSAEQSPFEVRQNQGILSQAELNAKAAAKSEKPSMLSWLGLTGGNSNPANGKGRNGSSSTKSGASSAGYANGSKTLPLSTGRKKGFLSSLADPENDSSNPRQRKDGVTHHSRGSRLSVASFPVTSTAASTIADLDERVSISGSSFTTDRTVVPDEKVRLPPHIPRSKEEEFELTKNVSTNIAQFAIHDSAFVPSALSPEQTQAQTESGKKGTRDLTTASGGHGEGTTKGRSGIEDLVKKSLTPEVTSQESKEYKRYTQQFKSIRFDSVPTKGAASYSTNAHASQKDDWPTHSAPHTATATPLYGSVANGLSSLQQHGDHRSKQQRSTISASSSGSNLRPGLAGSQLQGGSSISTATIRTALMDLTEDEEFFYSTARKVSDGISSSTPGERSKVQISTARSERGAIAGPGAFSATMSPLSPVVVSPLSPNGAMHPSAMPDIQSVIAPGVTQTSSVATLDNVDNASQPQDDILVGNEPTQLPPLTSVNHRVSGFDYLPEPPILLAPIQTVIKAPTETEMYLYNAHVELPKITLYTVGQTSLNPYWGSSTGTRARYDAYQGWIQKGRYGNATVSSAAQNQAQAIAAAAALNGTNGVGGAHGDSGGGPGQGNAGASQHALRRGSSGAVVYQSLGEMAAAQGGQGNGHYYGANGRDRQQQLANGGSQQHQQPQQGLRLKDGGNGSNGKVNDRLVQQQQKSKQGHSVGLGLGL</sequence>
<feature type="compositionally biased region" description="Low complexity" evidence="7">
    <location>
        <begin position="1955"/>
        <end position="1972"/>
    </location>
</feature>
<accession>A0A9P5VN56</accession>
<protein>
    <submittedName>
        <fullName evidence="10">Phosphatidylinositol-3,5-bisphosphate 5-phosphatase</fullName>
    </submittedName>
</protein>
<evidence type="ECO:0000256" key="7">
    <source>
        <dbReference type="SAM" id="MobiDB-lite"/>
    </source>
</evidence>
<feature type="compositionally biased region" description="Polar residues" evidence="7">
    <location>
        <begin position="2096"/>
        <end position="2105"/>
    </location>
</feature>
<feature type="transmembrane region" description="Helical" evidence="8">
    <location>
        <begin position="216"/>
        <end position="236"/>
    </location>
</feature>
<feature type="compositionally biased region" description="Basic and acidic residues" evidence="7">
    <location>
        <begin position="1633"/>
        <end position="1645"/>
    </location>
</feature>
<feature type="region of interest" description="Disordered" evidence="7">
    <location>
        <begin position="1788"/>
        <end position="1846"/>
    </location>
</feature>
<feature type="compositionally biased region" description="Basic and acidic residues" evidence="7">
    <location>
        <begin position="1654"/>
        <end position="1663"/>
    </location>
</feature>
<keyword evidence="3 8" id="KW-0812">Transmembrane</keyword>
<keyword evidence="11" id="KW-1185">Reference proteome</keyword>
<feature type="region of interest" description="Disordered" evidence="7">
    <location>
        <begin position="926"/>
        <end position="945"/>
    </location>
</feature>
<feature type="transmembrane region" description="Helical" evidence="8">
    <location>
        <begin position="399"/>
        <end position="421"/>
    </location>
</feature>
<dbReference type="GO" id="GO:0012505">
    <property type="term" value="C:endomembrane system"/>
    <property type="evidence" value="ECO:0007669"/>
    <property type="project" value="UniProtKB-SubCell"/>
</dbReference>
<feature type="region of interest" description="Disordered" evidence="7">
    <location>
        <begin position="2170"/>
        <end position="2248"/>
    </location>
</feature>
<feature type="compositionally biased region" description="Gly residues" evidence="7">
    <location>
        <begin position="2494"/>
        <end position="2507"/>
    </location>
</feature>
<gene>
    <name evidence="10" type="primary">FIG4</name>
    <name evidence="10" type="ORF">BG006_003672</name>
</gene>
<feature type="transmembrane region" description="Helical" evidence="8">
    <location>
        <begin position="335"/>
        <end position="357"/>
    </location>
</feature>
<feature type="compositionally biased region" description="Low complexity" evidence="7">
    <location>
        <begin position="1807"/>
        <end position="1816"/>
    </location>
</feature>
<feature type="compositionally biased region" description="Low complexity" evidence="7">
    <location>
        <begin position="1718"/>
        <end position="1730"/>
    </location>
</feature>
<feature type="region of interest" description="Disordered" evidence="7">
    <location>
        <begin position="2553"/>
        <end position="2583"/>
    </location>
</feature>
<feature type="region of interest" description="Disordered" evidence="7">
    <location>
        <begin position="2095"/>
        <end position="2152"/>
    </location>
</feature>
<feature type="transmembrane region" description="Helical" evidence="8">
    <location>
        <begin position="369"/>
        <end position="387"/>
    </location>
</feature>
<evidence type="ECO:0000256" key="6">
    <source>
        <dbReference type="ARBA" id="ARBA00023136"/>
    </source>
</evidence>
<dbReference type="Proteomes" id="UP000696485">
    <property type="component" value="Unassembled WGS sequence"/>
</dbReference>
<name>A0A9P5VN56_9FUNG</name>
<evidence type="ECO:0000256" key="3">
    <source>
        <dbReference type="ARBA" id="ARBA00022692"/>
    </source>
</evidence>
<feature type="compositionally biased region" description="Basic and acidic residues" evidence="7">
    <location>
        <begin position="2124"/>
        <end position="2137"/>
    </location>
</feature>
<evidence type="ECO:0000313" key="11">
    <source>
        <dbReference type="Proteomes" id="UP000696485"/>
    </source>
</evidence>
<feature type="domain" description="SAC" evidence="9">
    <location>
        <begin position="1120"/>
        <end position="1485"/>
    </location>
</feature>
<evidence type="ECO:0000259" key="9">
    <source>
        <dbReference type="PROSITE" id="PS50275"/>
    </source>
</evidence>
<dbReference type="GO" id="GO:0015297">
    <property type="term" value="F:antiporter activity"/>
    <property type="evidence" value="ECO:0007669"/>
    <property type="project" value="InterPro"/>
</dbReference>
<feature type="region of interest" description="Disordered" evidence="7">
    <location>
        <begin position="822"/>
        <end position="869"/>
    </location>
</feature>
<feature type="transmembrane region" description="Helical" evidence="8">
    <location>
        <begin position="85"/>
        <end position="105"/>
    </location>
</feature>
<evidence type="ECO:0000256" key="5">
    <source>
        <dbReference type="ARBA" id="ARBA00022989"/>
    </source>
</evidence>
<feature type="region of interest" description="Disordered" evidence="7">
    <location>
        <begin position="1936"/>
        <end position="2012"/>
    </location>
</feature>
<evidence type="ECO:0000256" key="2">
    <source>
        <dbReference type="ARBA" id="ARBA00004308"/>
    </source>
</evidence>
<dbReference type="EMBL" id="JAAAUY010000204">
    <property type="protein sequence ID" value="KAF9333401.1"/>
    <property type="molecule type" value="Genomic_DNA"/>
</dbReference>
<feature type="region of interest" description="Disordered" evidence="7">
    <location>
        <begin position="1611"/>
        <end position="1663"/>
    </location>
</feature>
<dbReference type="Pfam" id="PF00999">
    <property type="entry name" value="Na_H_Exchanger"/>
    <property type="match status" value="1"/>
</dbReference>
<feature type="transmembrane region" description="Helical" evidence="8">
    <location>
        <begin position="117"/>
        <end position="139"/>
    </location>
</feature>
<dbReference type="Gene3D" id="1.20.1530.20">
    <property type="match status" value="1"/>
</dbReference>
<dbReference type="Pfam" id="PF02383">
    <property type="entry name" value="Syja_N"/>
    <property type="match status" value="2"/>
</dbReference>
<keyword evidence="6 8" id="KW-0472">Membrane</keyword>